<accession>A0A0G3B836</accession>
<feature type="transmembrane region" description="Helical" evidence="2">
    <location>
        <begin position="183"/>
        <end position="209"/>
    </location>
</feature>
<reference evidence="4" key="1">
    <citation type="journal article" date="2014" name="Int. J. Syst. Evol. Microbiol.">
        <title>Complete genome sequence of Corynebacterium casei LMG S-19264T (=DSM 44701T), isolated from a smear-ripened cheese.</title>
        <authorList>
            <consortium name="US DOE Joint Genome Institute (JGI-PGF)"/>
            <person name="Walter F."/>
            <person name="Albersmeier A."/>
            <person name="Kalinowski J."/>
            <person name="Ruckert C."/>
        </authorList>
    </citation>
    <scope>NUCLEOTIDE SEQUENCE</scope>
    <source>
        <strain evidence="4">VKM B-2222</strain>
    </source>
</reference>
<evidence type="ECO:0000256" key="1">
    <source>
        <dbReference type="ARBA" id="ARBA00010690"/>
    </source>
</evidence>
<keyword evidence="5" id="KW-1185">Reference proteome</keyword>
<reference evidence="4" key="3">
    <citation type="submission" date="2023-01" db="EMBL/GenBank/DDBJ databases">
        <authorList>
            <person name="Sun Q."/>
            <person name="Evtushenko L."/>
        </authorList>
    </citation>
    <scope>NUCLEOTIDE SEQUENCE</scope>
    <source>
        <strain evidence="4">VKM B-2222</strain>
    </source>
</reference>
<feature type="transmembrane region" description="Helical" evidence="2">
    <location>
        <begin position="28"/>
        <end position="48"/>
    </location>
</feature>
<evidence type="ECO:0000313" key="4">
    <source>
        <dbReference type="EMBL" id="GLK65373.1"/>
    </source>
</evidence>
<reference evidence="3" key="2">
    <citation type="journal article" date="2015" name="Plasmid">
        <title>Maintenance and genetic load of plasmid pKON1 of Paracoccus kondratievae, containing a highly efficient toxin-antitoxin module of the hipAB family.</title>
        <authorList>
            <person name="Czarnecki J."/>
            <person name="Dziewit L."/>
            <person name="Kowalski L."/>
            <person name="Ochnio M."/>
            <person name="Bartosik D."/>
        </authorList>
    </citation>
    <scope>NUCLEOTIDE SEQUENCE</scope>
    <source>
        <strain evidence="3">NCIMB 13773</strain>
        <plasmid evidence="3">pKON1</plasmid>
    </source>
</reference>
<evidence type="ECO:0000313" key="5">
    <source>
        <dbReference type="Proteomes" id="UP001143349"/>
    </source>
</evidence>
<dbReference type="EMBL" id="BSFH01000085">
    <property type="protein sequence ID" value="GLK65373.1"/>
    <property type="molecule type" value="Genomic_DNA"/>
</dbReference>
<dbReference type="GO" id="GO:0005886">
    <property type="term" value="C:plasma membrane"/>
    <property type="evidence" value="ECO:0007669"/>
    <property type="project" value="TreeGrafter"/>
</dbReference>
<evidence type="ECO:0000256" key="2">
    <source>
        <dbReference type="SAM" id="Phobius"/>
    </source>
</evidence>
<proteinExistence type="inferred from homology"/>
<comment type="similarity">
    <text evidence="1">Belongs to the type III secretion exporter family.</text>
</comment>
<dbReference type="PANTHER" id="PTHR30531">
    <property type="entry name" value="FLAGELLAR BIOSYNTHETIC PROTEIN FLHB"/>
    <property type="match status" value="1"/>
</dbReference>
<name>A0A0G3B836_9RHOB</name>
<gene>
    <name evidence="4" type="primary">rhcU</name>
    <name evidence="4" type="ORF">GCM10017635_28480</name>
    <name evidence="3" type="ORF">pKON1_p59</name>
</gene>
<dbReference type="Pfam" id="PF01312">
    <property type="entry name" value="Bac_export_2"/>
    <property type="match status" value="1"/>
</dbReference>
<dbReference type="Proteomes" id="UP001143349">
    <property type="component" value="Unassembled WGS sequence"/>
</dbReference>
<keyword evidence="3" id="KW-0614">Plasmid</keyword>
<dbReference type="GO" id="GO:0009306">
    <property type="term" value="P:protein secretion"/>
    <property type="evidence" value="ECO:0007669"/>
    <property type="project" value="InterPro"/>
</dbReference>
<feature type="transmembrane region" description="Helical" evidence="2">
    <location>
        <begin position="85"/>
        <end position="110"/>
    </location>
</feature>
<dbReference type="PANTHER" id="PTHR30531:SF12">
    <property type="entry name" value="FLAGELLAR BIOSYNTHETIC PROTEIN FLHB"/>
    <property type="match status" value="1"/>
</dbReference>
<feature type="transmembrane region" description="Helical" evidence="2">
    <location>
        <begin position="148"/>
        <end position="171"/>
    </location>
</feature>
<dbReference type="AlphaFoldDB" id="A0A0G3B836"/>
<dbReference type="RefSeq" id="WP_172686458.1">
    <property type="nucleotide sequence ID" value="NZ_BSFH01000085.1"/>
</dbReference>
<keyword evidence="2" id="KW-1133">Transmembrane helix</keyword>
<evidence type="ECO:0000313" key="3">
    <source>
        <dbReference type="EMBL" id="AKJ20450.1"/>
    </source>
</evidence>
<protein>
    <submittedName>
        <fullName evidence="4">Translocation protein in type III secretion system, RhcU</fullName>
    </submittedName>
    <submittedName>
        <fullName evidence="3">Type III secretion system component SctU</fullName>
    </submittedName>
</protein>
<organism evidence="3">
    <name type="scientific">Paracoccus kondratievae</name>
    <dbReference type="NCBI Taxonomy" id="135740"/>
    <lineage>
        <taxon>Bacteria</taxon>
        <taxon>Pseudomonadati</taxon>
        <taxon>Pseudomonadota</taxon>
        <taxon>Alphaproteobacteria</taxon>
        <taxon>Rhodobacterales</taxon>
        <taxon>Paracoccaceae</taxon>
        <taxon>Paracoccus</taxon>
    </lineage>
</organism>
<dbReference type="PRINTS" id="PR00950">
    <property type="entry name" value="TYPE3IMSPROT"/>
</dbReference>
<dbReference type="InterPro" id="IPR006135">
    <property type="entry name" value="T3SS_substrate_exporter"/>
</dbReference>
<keyword evidence="2" id="KW-0472">Membrane</keyword>
<keyword evidence="2" id="KW-0812">Transmembrane</keyword>
<dbReference type="EMBL" id="KP294352">
    <property type="protein sequence ID" value="AKJ20450.1"/>
    <property type="molecule type" value="Genomic_DNA"/>
</dbReference>
<dbReference type="Gene3D" id="3.40.1690.10">
    <property type="entry name" value="secretion proteins EscU"/>
    <property type="match status" value="1"/>
</dbReference>
<sequence length="340" mass="37214">MSGGGSEQKSLPASARKLRKAREKGQVVTSRDSIASLVTLAVLVYLFARRHHLSDLLYGLFTYTPPPELVFSAALSDLLDLAFRVIIQICLPLMILVVTLSILVGMLIAGGPLFTTEPLKPNFNKINPATGFFKIFSKRSFLTFLMHVFRVSVIFTTLALILAYSAAALFTAPYCGLACTQEAAIAITVPLLGALVAILLLAALFDYLVQRSSFLREQKMTMTEFKRELKDQHGDPQLRSRIKGDRRDMLERPTGWGQATSIIYAAPHIAVALRYVPDEMPAPLVVGRARGGEAIARALRNSKAPRSEDAHAAAKIAAIPVGQYVTDEEQIMAIVRYLAA</sequence>
<dbReference type="SUPFAM" id="SSF160544">
    <property type="entry name" value="EscU C-terminal domain-like"/>
    <property type="match status" value="1"/>
</dbReference>
<geneLocation type="plasmid" evidence="3">
    <name>pKON1</name>
</geneLocation>
<dbReference type="InterPro" id="IPR029025">
    <property type="entry name" value="T3SS_substrate_exporter_C"/>
</dbReference>